<dbReference type="EMBL" id="OZ034822">
    <property type="protein sequence ID" value="CAL1414489.1"/>
    <property type="molecule type" value="Genomic_DNA"/>
</dbReference>
<evidence type="ECO:0000313" key="2">
    <source>
        <dbReference type="EMBL" id="CAL1414489.1"/>
    </source>
</evidence>
<feature type="region of interest" description="Disordered" evidence="1">
    <location>
        <begin position="33"/>
        <end position="61"/>
    </location>
</feature>
<organism evidence="2 3">
    <name type="scientific">Linum trigynum</name>
    <dbReference type="NCBI Taxonomy" id="586398"/>
    <lineage>
        <taxon>Eukaryota</taxon>
        <taxon>Viridiplantae</taxon>
        <taxon>Streptophyta</taxon>
        <taxon>Embryophyta</taxon>
        <taxon>Tracheophyta</taxon>
        <taxon>Spermatophyta</taxon>
        <taxon>Magnoliopsida</taxon>
        <taxon>eudicotyledons</taxon>
        <taxon>Gunneridae</taxon>
        <taxon>Pentapetalae</taxon>
        <taxon>rosids</taxon>
        <taxon>fabids</taxon>
        <taxon>Malpighiales</taxon>
        <taxon>Linaceae</taxon>
        <taxon>Linum</taxon>
    </lineage>
</organism>
<name>A0AAV2GWG0_9ROSI</name>
<proteinExistence type="predicted"/>
<protein>
    <submittedName>
        <fullName evidence="2">Uncharacterized protein</fullName>
    </submittedName>
</protein>
<dbReference type="AlphaFoldDB" id="A0AAV2GWG0"/>
<accession>A0AAV2GWG0</accession>
<evidence type="ECO:0000256" key="1">
    <source>
        <dbReference type="SAM" id="MobiDB-lite"/>
    </source>
</evidence>
<reference evidence="2 3" key="1">
    <citation type="submission" date="2024-04" db="EMBL/GenBank/DDBJ databases">
        <authorList>
            <person name="Fracassetti M."/>
        </authorList>
    </citation>
    <scope>NUCLEOTIDE SEQUENCE [LARGE SCALE GENOMIC DNA]</scope>
</reference>
<keyword evidence="3" id="KW-1185">Reference proteome</keyword>
<dbReference type="Proteomes" id="UP001497516">
    <property type="component" value="Chromosome 9"/>
</dbReference>
<gene>
    <name evidence="2" type="ORF">LTRI10_LOCUS53645</name>
</gene>
<evidence type="ECO:0000313" key="3">
    <source>
        <dbReference type="Proteomes" id="UP001497516"/>
    </source>
</evidence>
<sequence>MRTSQGRDVSSRNREIMVEQWWSSMSVRCRPVAAEPRTSSRVEAEPNVDQYPKPPKDLQQHPSTQIILGLQIPAQLGKNAIKYALIDDYDGLWPSVDKRK</sequence>